<protein>
    <submittedName>
        <fullName evidence="1">Uncharacterized protein</fullName>
    </submittedName>
</protein>
<evidence type="ECO:0000313" key="2">
    <source>
        <dbReference type="Proteomes" id="UP000596049"/>
    </source>
</evidence>
<sequence>MRLAKGLFYLHSANVFSSESKATATNLFCAKAKRQRQIFSARKRSVSGKCFLRESEASAANVFCAKAIITPRRNG</sequence>
<reference evidence="1 2" key="1">
    <citation type="submission" date="2020-01" db="EMBL/GenBank/DDBJ databases">
        <authorList>
            <person name="Liu G."/>
            <person name="Liu B."/>
        </authorList>
    </citation>
    <scope>NUCLEOTIDE SEQUENCE [LARGE SCALE GENOMIC DNA]</scope>
    <source>
        <strain evidence="1 2">FJAT-51161</strain>
    </source>
</reference>
<dbReference type="RefSeq" id="WP_053593964.1">
    <property type="nucleotide sequence ID" value="NZ_CP067341.1"/>
</dbReference>
<evidence type="ECO:0000313" key="1">
    <source>
        <dbReference type="EMBL" id="QQP12135.1"/>
    </source>
</evidence>
<accession>A0ABX7AQA6</accession>
<name>A0ABX7AQA6_9BACI</name>
<proteinExistence type="predicted"/>
<keyword evidence="2" id="KW-1185">Reference proteome</keyword>
<dbReference type="Proteomes" id="UP000596049">
    <property type="component" value="Chromosome"/>
</dbReference>
<gene>
    <name evidence="1" type="ORF">FJQ98_24040</name>
</gene>
<organism evidence="1 2">
    <name type="scientific">Lysinibacillus agricola</name>
    <dbReference type="NCBI Taxonomy" id="2590012"/>
    <lineage>
        <taxon>Bacteria</taxon>
        <taxon>Bacillati</taxon>
        <taxon>Bacillota</taxon>
        <taxon>Bacilli</taxon>
        <taxon>Bacillales</taxon>
        <taxon>Bacillaceae</taxon>
        <taxon>Lysinibacillus</taxon>
    </lineage>
</organism>
<dbReference type="EMBL" id="CP067341">
    <property type="protein sequence ID" value="QQP12135.1"/>
    <property type="molecule type" value="Genomic_DNA"/>
</dbReference>